<evidence type="ECO:0000313" key="1">
    <source>
        <dbReference type="EMBL" id="VDP47619.1"/>
    </source>
</evidence>
<accession>A0A3P8HMG4</accession>
<sequence length="168" mass="19340">MKLFVSLERKGSIGAPWHAARMYGDADGARLNINGRQMIYVINDKFPASQHYHQISEIKGMRREFEVSFDNHQYRGYVLILEECLWMWIGEKNVTSLGLALFPMSSMLIDTPNTQNVCVKAVTSRIAKLFQGKQVFFSSDIDEEDPTFWQHLFVAMQPEFDRINAAIS</sequence>
<dbReference type="WBParaSite" id="HPBE_0002484601-mRNA-1">
    <property type="protein sequence ID" value="HPBE_0002484601-mRNA-1"/>
    <property type="gene ID" value="HPBE_0002484601"/>
</dbReference>
<organism evidence="2 3">
    <name type="scientific">Heligmosomoides polygyrus</name>
    <name type="common">Parasitic roundworm</name>
    <dbReference type="NCBI Taxonomy" id="6339"/>
    <lineage>
        <taxon>Eukaryota</taxon>
        <taxon>Metazoa</taxon>
        <taxon>Ecdysozoa</taxon>
        <taxon>Nematoda</taxon>
        <taxon>Chromadorea</taxon>
        <taxon>Rhabditida</taxon>
        <taxon>Rhabditina</taxon>
        <taxon>Rhabditomorpha</taxon>
        <taxon>Strongyloidea</taxon>
        <taxon>Heligmosomidae</taxon>
        <taxon>Heligmosomoides</taxon>
    </lineage>
</organism>
<proteinExistence type="predicted"/>
<reference evidence="3" key="2">
    <citation type="submission" date="2019-09" db="UniProtKB">
        <authorList>
            <consortium name="WormBaseParasite"/>
        </authorList>
    </citation>
    <scope>IDENTIFICATION</scope>
</reference>
<gene>
    <name evidence="1" type="ORF">HPBE_LOCUS24845</name>
</gene>
<name>A0A183GQ76_HELPZ</name>
<dbReference type="Proteomes" id="UP000050761">
    <property type="component" value="Unassembled WGS sequence"/>
</dbReference>
<reference evidence="1 2" key="1">
    <citation type="submission" date="2018-11" db="EMBL/GenBank/DDBJ databases">
        <authorList>
            <consortium name="Pathogen Informatics"/>
        </authorList>
    </citation>
    <scope>NUCLEOTIDE SEQUENCE [LARGE SCALE GENOMIC DNA]</scope>
</reference>
<dbReference type="AlphaFoldDB" id="A0A183GQ76"/>
<evidence type="ECO:0000313" key="3">
    <source>
        <dbReference type="WBParaSite" id="HPBE_0002484601-mRNA-1"/>
    </source>
</evidence>
<keyword evidence="2" id="KW-1185">Reference proteome</keyword>
<accession>A0A183GQ76</accession>
<dbReference type="EMBL" id="UZAH01036951">
    <property type="protein sequence ID" value="VDP47619.1"/>
    <property type="molecule type" value="Genomic_DNA"/>
</dbReference>
<dbReference type="OrthoDB" id="5834512at2759"/>
<evidence type="ECO:0000313" key="2">
    <source>
        <dbReference type="Proteomes" id="UP000050761"/>
    </source>
</evidence>
<protein>
    <submittedName>
        <fullName evidence="3">Decapping nuclease</fullName>
    </submittedName>
</protein>